<organism evidence="2 3">
    <name type="scientific">Taxus chinensis</name>
    <name type="common">Chinese yew</name>
    <name type="synonym">Taxus wallichiana var. chinensis</name>
    <dbReference type="NCBI Taxonomy" id="29808"/>
    <lineage>
        <taxon>Eukaryota</taxon>
        <taxon>Viridiplantae</taxon>
        <taxon>Streptophyta</taxon>
        <taxon>Embryophyta</taxon>
        <taxon>Tracheophyta</taxon>
        <taxon>Spermatophyta</taxon>
        <taxon>Pinopsida</taxon>
        <taxon>Pinidae</taxon>
        <taxon>Conifers II</taxon>
        <taxon>Cupressales</taxon>
        <taxon>Taxaceae</taxon>
        <taxon>Taxus</taxon>
    </lineage>
</organism>
<dbReference type="AlphaFoldDB" id="A0AA38GCU4"/>
<feature type="non-terminal residue" evidence="2">
    <location>
        <position position="902"/>
    </location>
</feature>
<feature type="region of interest" description="Disordered" evidence="1">
    <location>
        <begin position="785"/>
        <end position="902"/>
    </location>
</feature>
<evidence type="ECO:0000313" key="3">
    <source>
        <dbReference type="Proteomes" id="UP000824469"/>
    </source>
</evidence>
<feature type="compositionally biased region" description="Polar residues" evidence="1">
    <location>
        <begin position="856"/>
        <end position="877"/>
    </location>
</feature>
<gene>
    <name evidence="2" type="ORF">KI387_015320</name>
</gene>
<dbReference type="OMA" id="YGLKTMP"/>
<feature type="region of interest" description="Disordered" evidence="1">
    <location>
        <begin position="113"/>
        <end position="196"/>
    </location>
</feature>
<feature type="region of interest" description="Disordered" evidence="1">
    <location>
        <begin position="446"/>
        <end position="467"/>
    </location>
</feature>
<sequence length="902" mass="99279">MGCEVPIVPKGKLENILASEALARAREGGIPFAAADWMSKAYNTVPPHLFSPIKFQSVPFLHTNHPGTGSTMVSHAPLPLSNSIAYSASHQTFPSTAGGGLGALCVTKDEENLPCSNNLETKRKKRIRNRPNGSSRKKTKTDSSTDLVLSNEDGKPPSSRSRKRLPSTEKSGKTSSKRQSCRGIKGSENDPEHKGMSLIEKDSALQRGPNSGSNGILDVYGLKTMPIDLSNHIRDISINDLLSQKFHQPQHDQLGNKGRHGAVNCSLVKEVNKILQLMPKSIPTEDKKPRIENSSNLGFRSQFQEFGRGFQYPSGQQETCAMDASEEPSAMKFASSSDSVFPMARFPLYPMHDFVSRLGLPPNEALENLIVKPDRQPDINNDPNSQVSNTGSIPPLQHSTSLSGGSRAPLKNGKESMNQSRWLRAGIVKLVNGSFQSGSALGLATKSSTNVEGEQKERERGYKHTGNETTERAFMIDLNVESFEQLDESSMADAPNSSLLLQPTPEKLSSLSLNNTASEGRKREENTGDCTENLSYGRIDHSMAEDENLRRGNKCLKKEANSEELPALRLEALRPQTSNIQDVKNDIGIERKLKTIQSNENFTHRDRGEEFEELRQEPRNLKEVQASFSLDQNSSQLDKASQHVPFDLPTLQLDLDKGLPSTGMPSSPRVEAAARILFDMAISQSHNNVTSLHDPQEDSCDILQQVSRKGSTNVQGPANANIISESNFTAVEEYEDGEIKAPIHEKKKARAPNSILLIKKYSSKGTEPEKLSSGFQNKTLDSALRNHSTKQGSKDAGKQYIPESEEVSDTHIHCQSSRPSRPIRDDGSLKPVLSSKNQYRGNLQPKSLAGGKMHISSKSNQNMNANNGNHKFTLSREQNQRKIASVGHVKSSRSTPSFRDRK</sequence>
<feature type="compositionally biased region" description="Basic residues" evidence="1">
    <location>
        <begin position="122"/>
        <end position="139"/>
    </location>
</feature>
<dbReference type="EMBL" id="JAHRHJ020000003">
    <property type="protein sequence ID" value="KAH9320681.1"/>
    <property type="molecule type" value="Genomic_DNA"/>
</dbReference>
<feature type="compositionally biased region" description="Polar residues" evidence="1">
    <location>
        <begin position="892"/>
        <end position="902"/>
    </location>
</feature>
<proteinExistence type="predicted"/>
<keyword evidence="3" id="KW-1185">Reference proteome</keyword>
<reference evidence="2 3" key="1">
    <citation type="journal article" date="2021" name="Nat. Plants">
        <title>The Taxus genome provides insights into paclitaxel biosynthesis.</title>
        <authorList>
            <person name="Xiong X."/>
            <person name="Gou J."/>
            <person name="Liao Q."/>
            <person name="Li Y."/>
            <person name="Zhou Q."/>
            <person name="Bi G."/>
            <person name="Li C."/>
            <person name="Du R."/>
            <person name="Wang X."/>
            <person name="Sun T."/>
            <person name="Guo L."/>
            <person name="Liang H."/>
            <person name="Lu P."/>
            <person name="Wu Y."/>
            <person name="Zhang Z."/>
            <person name="Ro D.K."/>
            <person name="Shang Y."/>
            <person name="Huang S."/>
            <person name="Yan J."/>
        </authorList>
    </citation>
    <scope>NUCLEOTIDE SEQUENCE [LARGE SCALE GENOMIC DNA]</scope>
    <source>
        <strain evidence="2">Ta-2019</strain>
    </source>
</reference>
<protein>
    <submittedName>
        <fullName evidence="2">Uncharacterized protein</fullName>
    </submittedName>
</protein>
<evidence type="ECO:0000313" key="2">
    <source>
        <dbReference type="EMBL" id="KAH9320681.1"/>
    </source>
</evidence>
<name>A0AA38GCU4_TAXCH</name>
<dbReference type="PANTHER" id="PTHR36723">
    <property type="entry name" value="F22C12.19"/>
    <property type="match status" value="1"/>
</dbReference>
<feature type="region of interest" description="Disordered" evidence="1">
    <location>
        <begin position="374"/>
        <end position="417"/>
    </location>
</feature>
<dbReference type="PANTHER" id="PTHR36723:SF1">
    <property type="entry name" value="F22C12.19"/>
    <property type="match status" value="1"/>
</dbReference>
<comment type="caution">
    <text evidence="2">The sequence shown here is derived from an EMBL/GenBank/DDBJ whole genome shotgun (WGS) entry which is preliminary data.</text>
</comment>
<evidence type="ECO:0000256" key="1">
    <source>
        <dbReference type="SAM" id="MobiDB-lite"/>
    </source>
</evidence>
<feature type="compositionally biased region" description="Polar residues" evidence="1">
    <location>
        <begin position="378"/>
        <end position="404"/>
    </location>
</feature>
<feature type="compositionally biased region" description="Basic and acidic residues" evidence="1">
    <location>
        <begin position="453"/>
        <end position="467"/>
    </location>
</feature>
<feature type="compositionally biased region" description="Basic and acidic residues" evidence="1">
    <location>
        <begin position="185"/>
        <end position="196"/>
    </location>
</feature>
<dbReference type="Proteomes" id="UP000824469">
    <property type="component" value="Unassembled WGS sequence"/>
</dbReference>
<accession>A0AA38GCU4</accession>
<feature type="compositionally biased region" description="Polar residues" evidence="1">
    <location>
        <begin position="834"/>
        <end position="845"/>
    </location>
</feature>
<feature type="compositionally biased region" description="Polar residues" evidence="1">
    <location>
        <begin position="495"/>
        <end position="518"/>
    </location>
</feature>
<feature type="region of interest" description="Disordered" evidence="1">
    <location>
        <begin position="486"/>
        <end position="535"/>
    </location>
</feature>